<dbReference type="GeneID" id="10360791"/>
<dbReference type="RefSeq" id="WP_013680076.1">
    <property type="nucleotide sequence ID" value="NC_015315.1"/>
</dbReference>
<dbReference type="Gene3D" id="3.40.109.10">
    <property type="entry name" value="NADH Oxidase"/>
    <property type="match status" value="1"/>
</dbReference>
<gene>
    <name evidence="2" type="ordered locus">TUZN_1264</name>
</gene>
<accession>F2L0S5</accession>
<dbReference type="SUPFAM" id="SSF55469">
    <property type="entry name" value="FMN-dependent nitroreductase-like"/>
    <property type="match status" value="1"/>
</dbReference>
<organism evidence="2 3">
    <name type="scientific">Thermoproteus uzoniensis (strain 768-20)</name>
    <dbReference type="NCBI Taxonomy" id="999630"/>
    <lineage>
        <taxon>Archaea</taxon>
        <taxon>Thermoproteota</taxon>
        <taxon>Thermoprotei</taxon>
        <taxon>Thermoproteales</taxon>
        <taxon>Thermoproteaceae</taxon>
        <taxon>Thermoproteus</taxon>
    </lineage>
</organism>
<dbReference type="InterPro" id="IPR000415">
    <property type="entry name" value="Nitroreductase-like"/>
</dbReference>
<reference key="2">
    <citation type="submission" date="2011-03" db="EMBL/GenBank/DDBJ databases">
        <title>Complete genome sequence of the thermoacidophilic crenarchaeon Thermoproteus uzoniensis 768-20.</title>
        <authorList>
            <person name="Mardanov A.V."/>
            <person name="Gumerov V.M."/>
            <person name="Beletsky A.V."/>
            <person name="Prokofeva M.I."/>
            <person name="Bonch-Osmolovskaya E.A."/>
            <person name="Ravin N.V."/>
            <person name="Skryabin K.G."/>
        </authorList>
    </citation>
    <scope>NUCLEOTIDE SEQUENCE</scope>
    <source>
        <strain>768-20</strain>
    </source>
</reference>
<dbReference type="KEGG" id="tuz:TUZN_1264"/>
<sequence length="280" mass="30098">MNRRNILMLVLLSPLYRLIASLVVAAGALGALSLTAAGVRKGGGAGKAAVGEIFLPIPSLSGAMSVEEALSRRRSVRKYLKSPITLSELSQILWAAYGISETKWGLRTAPSAGAIYPLNVYVVVGEGGVLGDGGALGAGVYRYLPHRHSIILLKGGDVRRGLYEAALRQIWVLEAPVSLVVTAQYEKTARVYGERGRVRYVHMDLGHLGQNVYLQATALGLGTVAVGAFDDDGVREVLGLPDGETPLYIMPVGRVARLYRISREELAEYYSRNRSIPLAP</sequence>
<dbReference type="InterPro" id="IPR029479">
    <property type="entry name" value="Nitroreductase"/>
</dbReference>
<dbReference type="EMBL" id="CP002590">
    <property type="protein sequence ID" value="AEA12740.1"/>
    <property type="molecule type" value="Genomic_DNA"/>
</dbReference>
<evidence type="ECO:0000313" key="2">
    <source>
        <dbReference type="EMBL" id="AEA12740.1"/>
    </source>
</evidence>
<dbReference type="InterPro" id="IPR020051">
    <property type="entry name" value="SagB-type_dehydrogenase"/>
</dbReference>
<reference evidence="2 3" key="1">
    <citation type="journal article" date="2011" name="J. Bacteriol.">
        <title>Complete genome sequence of the thermoacidophilic crenarchaeon Thermoproteus uzoniensis 768-20.</title>
        <authorList>
            <person name="Mardanov A.V."/>
            <person name="Gumerov V.M."/>
            <person name="Beletsky A.V."/>
            <person name="Prokofeva M.I."/>
            <person name="Bonch-Osmolovskaya E.A."/>
            <person name="Ravin N.V."/>
            <person name="Skryabin K.G."/>
        </authorList>
    </citation>
    <scope>NUCLEOTIDE SEQUENCE [LARGE SCALE GENOMIC DNA]</scope>
    <source>
        <strain evidence="2 3">768-20</strain>
    </source>
</reference>
<dbReference type="InterPro" id="IPR052544">
    <property type="entry name" value="Bacteriocin_Proc_Enz"/>
</dbReference>
<dbReference type="Proteomes" id="UP000008138">
    <property type="component" value="Chromosome"/>
</dbReference>
<protein>
    <submittedName>
        <fullName evidence="2">Nitroreductase</fullName>
    </submittedName>
</protein>
<name>F2L0S5_THEU7</name>
<feature type="domain" description="Nitroreductase" evidence="1">
    <location>
        <begin position="71"/>
        <end position="254"/>
    </location>
</feature>
<keyword evidence="3" id="KW-1185">Reference proteome</keyword>
<dbReference type="Pfam" id="PF00881">
    <property type="entry name" value="Nitroreductase"/>
    <property type="match status" value="1"/>
</dbReference>
<evidence type="ECO:0000313" key="3">
    <source>
        <dbReference type="Proteomes" id="UP000008138"/>
    </source>
</evidence>
<dbReference type="PANTHER" id="PTHR43745">
    <property type="entry name" value="NITROREDUCTASE MJ1384-RELATED"/>
    <property type="match status" value="1"/>
</dbReference>
<dbReference type="CDD" id="cd02142">
    <property type="entry name" value="McbC_SagB-like_oxidoreductase"/>
    <property type="match status" value="1"/>
</dbReference>
<dbReference type="HOGENOM" id="CLU_059362_3_1_2"/>
<proteinExistence type="predicted"/>
<dbReference type="GO" id="GO:0016491">
    <property type="term" value="F:oxidoreductase activity"/>
    <property type="evidence" value="ECO:0007669"/>
    <property type="project" value="InterPro"/>
</dbReference>
<evidence type="ECO:0000259" key="1">
    <source>
        <dbReference type="Pfam" id="PF00881"/>
    </source>
</evidence>
<dbReference type="PANTHER" id="PTHR43745:SF2">
    <property type="entry name" value="NITROREDUCTASE MJ1384-RELATED"/>
    <property type="match status" value="1"/>
</dbReference>
<dbReference type="AlphaFoldDB" id="F2L0S5"/>
<dbReference type="STRING" id="999630.TUZN_1264"/>
<dbReference type="NCBIfam" id="TIGR03605">
    <property type="entry name" value="antibiot_sagB"/>
    <property type="match status" value="1"/>
</dbReference>
<dbReference type="eggNOG" id="arCOG00288">
    <property type="taxonomic scope" value="Archaea"/>
</dbReference>